<keyword evidence="6" id="KW-0326">Glycosidase</keyword>
<evidence type="ECO:0000256" key="4">
    <source>
        <dbReference type="ARBA" id="ARBA00022801"/>
    </source>
</evidence>
<keyword evidence="5" id="KW-0119">Carbohydrate metabolism</keyword>
<comment type="catalytic activity">
    <reaction evidence="1">
        <text>Hydrolysis of terminal non-reducing beta-D-fructofuranoside residues in beta-D-fructofuranosides.</text>
        <dbReference type="EC" id="3.2.1.26"/>
    </reaction>
</comment>
<keyword evidence="9" id="KW-1185">Reference proteome</keyword>
<sequence length="445" mass="51393">MSRLSHMERLTTEARLHAEKRLIGNGGELGLLGSNQAYQQVWARDSMICGLGLLLTNDPEGKAIHRRSLETLRAFQSELGKIPHNVGFTNVDDPALIAHGGKLEVNGKEGMALEDSIHAGCVDGNLWYIIGHYYNYMVSKDKVFLTEAWPSLEKALLWLRYQDSNECGLLEVHEAMDWADLFANRYNVLFDNVLYYAAWKCMAFMATELERESQYYANQARDVHQKLNVLLWVGPEEPNDYEWVTNERKEWLYPLKRVETELVERPFYLPYMGFRDYADRFDTLGNLMAIVFGVADKVKANKILDYIDGCGLNDPFPVQALYPVIRPGEKDWQDYYRVRNLNQPHHYHNGGAWPFIGGFYVAALVQTGRVEEAKKQLEKLAEMNRLGKRQEWEFNEWFHGLSGRPMGYGGQSWSTAMYIFAENAVQQGTIHIFNEENQWGEKKSY</sequence>
<evidence type="ECO:0000256" key="3">
    <source>
        <dbReference type="ARBA" id="ARBA00012758"/>
    </source>
</evidence>
<evidence type="ECO:0000256" key="2">
    <source>
        <dbReference type="ARBA" id="ARBA00007671"/>
    </source>
</evidence>
<evidence type="ECO:0000256" key="1">
    <source>
        <dbReference type="ARBA" id="ARBA00000094"/>
    </source>
</evidence>
<dbReference type="Pfam" id="PF12899">
    <property type="entry name" value="Glyco_hydro_100"/>
    <property type="match status" value="1"/>
</dbReference>
<comment type="similarity">
    <text evidence="2">Belongs to the glycosyl hydrolase 100 family.</text>
</comment>
<dbReference type="InterPro" id="IPR024746">
    <property type="entry name" value="Glyco_hydro_100"/>
</dbReference>
<dbReference type="RefSeq" id="WP_335960639.1">
    <property type="nucleotide sequence ID" value="NZ_JAXBLX010000011.1"/>
</dbReference>
<dbReference type="InterPro" id="IPR008928">
    <property type="entry name" value="6-hairpin_glycosidase_sf"/>
</dbReference>
<evidence type="ECO:0000256" key="5">
    <source>
        <dbReference type="ARBA" id="ARBA00023277"/>
    </source>
</evidence>
<dbReference type="Proteomes" id="UP001589838">
    <property type="component" value="Unassembled WGS sequence"/>
</dbReference>
<evidence type="ECO:0000256" key="6">
    <source>
        <dbReference type="ARBA" id="ARBA00023295"/>
    </source>
</evidence>
<proteinExistence type="inferred from homology"/>
<dbReference type="EMBL" id="JBHLUX010000039">
    <property type="protein sequence ID" value="MFC0472110.1"/>
    <property type="molecule type" value="Genomic_DNA"/>
</dbReference>
<organism evidence="8 9">
    <name type="scientific">Halalkalibacter kiskunsagensis</name>
    <dbReference type="NCBI Taxonomy" id="1548599"/>
    <lineage>
        <taxon>Bacteria</taxon>
        <taxon>Bacillati</taxon>
        <taxon>Bacillota</taxon>
        <taxon>Bacilli</taxon>
        <taxon>Bacillales</taxon>
        <taxon>Bacillaceae</taxon>
        <taxon>Halalkalibacter</taxon>
    </lineage>
</organism>
<dbReference type="EC" id="3.2.1.26" evidence="3"/>
<gene>
    <name evidence="8" type="ORF">ACFFHM_16785</name>
</gene>
<name>A0ABV6KFL3_9BACI</name>
<feature type="domain" description="Glycosyl-hydrolase family 116 catalytic region" evidence="7">
    <location>
        <begin position="122"/>
        <end position="234"/>
    </location>
</feature>
<keyword evidence="4" id="KW-0378">Hydrolase</keyword>
<protein>
    <recommendedName>
        <fullName evidence="3">beta-fructofuranosidase</fullName>
        <ecNumber evidence="3">3.2.1.26</ecNumber>
    </recommendedName>
</protein>
<dbReference type="Pfam" id="PF04685">
    <property type="entry name" value="DUF608"/>
    <property type="match status" value="1"/>
</dbReference>
<evidence type="ECO:0000259" key="7">
    <source>
        <dbReference type="Pfam" id="PF04685"/>
    </source>
</evidence>
<dbReference type="InterPro" id="IPR012341">
    <property type="entry name" value="6hp_glycosidase-like_sf"/>
</dbReference>
<comment type="caution">
    <text evidence="8">The sequence shown here is derived from an EMBL/GenBank/DDBJ whole genome shotgun (WGS) entry which is preliminary data.</text>
</comment>
<dbReference type="PANTHER" id="PTHR34987">
    <property type="entry name" value="C, PUTATIVE (AFU_ORTHOLOGUE AFUA_3G02880)-RELATED"/>
    <property type="match status" value="1"/>
</dbReference>
<dbReference type="SUPFAM" id="SSF48208">
    <property type="entry name" value="Six-hairpin glycosidases"/>
    <property type="match status" value="1"/>
</dbReference>
<dbReference type="Gene3D" id="1.50.10.10">
    <property type="match status" value="1"/>
</dbReference>
<dbReference type="InterPro" id="IPR006775">
    <property type="entry name" value="GH116_catalytic"/>
</dbReference>
<dbReference type="PANTHER" id="PTHR34987:SF6">
    <property type="entry name" value="ALPHA-L-RHAMNOSIDASE SIX-HAIRPIN GLYCOSIDASE DOMAIN-CONTAINING PROTEIN"/>
    <property type="match status" value="1"/>
</dbReference>
<evidence type="ECO:0000313" key="9">
    <source>
        <dbReference type="Proteomes" id="UP001589838"/>
    </source>
</evidence>
<evidence type="ECO:0000313" key="8">
    <source>
        <dbReference type="EMBL" id="MFC0472110.1"/>
    </source>
</evidence>
<reference evidence="8 9" key="1">
    <citation type="submission" date="2024-09" db="EMBL/GenBank/DDBJ databases">
        <authorList>
            <person name="Sun Q."/>
            <person name="Mori K."/>
        </authorList>
    </citation>
    <scope>NUCLEOTIDE SEQUENCE [LARGE SCALE GENOMIC DNA]</scope>
    <source>
        <strain evidence="8 9">NCAIM B.02610</strain>
    </source>
</reference>
<accession>A0ABV6KFL3</accession>